<accession>A0AAW1WBQ7</accession>
<evidence type="ECO:0000313" key="3">
    <source>
        <dbReference type="EMBL" id="KAK9921445.1"/>
    </source>
</evidence>
<evidence type="ECO:0000313" key="4">
    <source>
        <dbReference type="Proteomes" id="UP001457282"/>
    </source>
</evidence>
<evidence type="ECO:0000256" key="1">
    <source>
        <dbReference type="SAM" id="MobiDB-lite"/>
    </source>
</evidence>
<proteinExistence type="predicted"/>
<dbReference type="Proteomes" id="UP001457282">
    <property type="component" value="Unassembled WGS sequence"/>
</dbReference>
<reference evidence="3 4" key="1">
    <citation type="journal article" date="2023" name="G3 (Bethesda)">
        <title>A chromosome-length genome assembly and annotation of blackberry (Rubus argutus, cv. 'Hillquist').</title>
        <authorList>
            <person name="Bruna T."/>
            <person name="Aryal R."/>
            <person name="Dudchenko O."/>
            <person name="Sargent D.J."/>
            <person name="Mead D."/>
            <person name="Buti M."/>
            <person name="Cavallini A."/>
            <person name="Hytonen T."/>
            <person name="Andres J."/>
            <person name="Pham M."/>
            <person name="Weisz D."/>
            <person name="Mascagni F."/>
            <person name="Usai G."/>
            <person name="Natali L."/>
            <person name="Bassil N."/>
            <person name="Fernandez G.E."/>
            <person name="Lomsadze A."/>
            <person name="Armour M."/>
            <person name="Olukolu B."/>
            <person name="Poorten T."/>
            <person name="Britton C."/>
            <person name="Davik J."/>
            <person name="Ashrafi H."/>
            <person name="Aiden E.L."/>
            <person name="Borodovsky M."/>
            <person name="Worthington M."/>
        </authorList>
    </citation>
    <scope>NUCLEOTIDE SEQUENCE [LARGE SCALE GENOMIC DNA]</scope>
    <source>
        <strain evidence="3">PI 553951</strain>
    </source>
</reference>
<sequence>MEMHGKAPDCSESSPLLPVSNSPNPNPYAPQSMKSHYISKFSLVQLISLTVTFGTLLSLPYIFTSMCLVPQTPNFQLESLFVSKFNVSNTTLGDKWDMTLKIENPNLFSSVRFNDVKGSILFKHNNSLAMYSMEQFELGYKEHRMVHMKISKGWWETEKTLLKPQCLDLRVGFLPKTGLGSWVNGGPMKCSIPML</sequence>
<feature type="transmembrane region" description="Helical" evidence="2">
    <location>
        <begin position="43"/>
        <end position="63"/>
    </location>
</feature>
<feature type="region of interest" description="Disordered" evidence="1">
    <location>
        <begin position="1"/>
        <end position="25"/>
    </location>
</feature>
<evidence type="ECO:0000256" key="2">
    <source>
        <dbReference type="SAM" id="Phobius"/>
    </source>
</evidence>
<keyword evidence="2" id="KW-0472">Membrane</keyword>
<gene>
    <name evidence="3" type="ORF">M0R45_029954</name>
</gene>
<evidence type="ECO:0008006" key="5">
    <source>
        <dbReference type="Google" id="ProtNLM"/>
    </source>
</evidence>
<keyword evidence="2" id="KW-1133">Transmembrane helix</keyword>
<keyword evidence="4" id="KW-1185">Reference proteome</keyword>
<name>A0AAW1WBQ7_RUBAR</name>
<dbReference type="EMBL" id="JBEDUW010000006">
    <property type="protein sequence ID" value="KAK9921445.1"/>
    <property type="molecule type" value="Genomic_DNA"/>
</dbReference>
<feature type="compositionally biased region" description="Low complexity" evidence="1">
    <location>
        <begin position="11"/>
        <end position="23"/>
    </location>
</feature>
<organism evidence="3 4">
    <name type="scientific">Rubus argutus</name>
    <name type="common">Southern blackberry</name>
    <dbReference type="NCBI Taxonomy" id="59490"/>
    <lineage>
        <taxon>Eukaryota</taxon>
        <taxon>Viridiplantae</taxon>
        <taxon>Streptophyta</taxon>
        <taxon>Embryophyta</taxon>
        <taxon>Tracheophyta</taxon>
        <taxon>Spermatophyta</taxon>
        <taxon>Magnoliopsida</taxon>
        <taxon>eudicotyledons</taxon>
        <taxon>Gunneridae</taxon>
        <taxon>Pentapetalae</taxon>
        <taxon>rosids</taxon>
        <taxon>fabids</taxon>
        <taxon>Rosales</taxon>
        <taxon>Rosaceae</taxon>
        <taxon>Rosoideae</taxon>
        <taxon>Rosoideae incertae sedis</taxon>
        <taxon>Rubus</taxon>
    </lineage>
</organism>
<keyword evidence="2" id="KW-0812">Transmembrane</keyword>
<protein>
    <recommendedName>
        <fullName evidence="5">Late embryogenesis abundant protein LEA-2 subgroup domain-containing protein</fullName>
    </recommendedName>
</protein>
<dbReference type="AlphaFoldDB" id="A0AAW1WBQ7"/>
<comment type="caution">
    <text evidence="3">The sequence shown here is derived from an EMBL/GenBank/DDBJ whole genome shotgun (WGS) entry which is preliminary data.</text>
</comment>